<dbReference type="EMBL" id="BORQ01000001">
    <property type="protein sequence ID" value="GIO29602.1"/>
    <property type="molecule type" value="Genomic_DNA"/>
</dbReference>
<accession>A0A919XEY4</accession>
<keyword evidence="3" id="KW-1185">Reference proteome</keyword>
<dbReference type="AlphaFoldDB" id="A0A919XEY4"/>
<dbReference type="Proteomes" id="UP000679779">
    <property type="component" value="Unassembled WGS sequence"/>
</dbReference>
<keyword evidence="1" id="KW-0732">Signal</keyword>
<gene>
    <name evidence="2" type="ORF">J2TS6_07430</name>
</gene>
<dbReference type="InterPro" id="IPR008979">
    <property type="entry name" value="Galactose-bd-like_sf"/>
</dbReference>
<protein>
    <submittedName>
        <fullName evidence="2">Uncharacterized protein</fullName>
    </submittedName>
</protein>
<evidence type="ECO:0000256" key="1">
    <source>
        <dbReference type="SAM" id="SignalP"/>
    </source>
</evidence>
<comment type="caution">
    <text evidence="2">The sequence shown here is derived from an EMBL/GenBank/DDBJ whole genome shotgun (WGS) entry which is preliminary data.</text>
</comment>
<name>A0A919XEY4_9BACL</name>
<dbReference type="Gene3D" id="2.60.120.260">
    <property type="entry name" value="Galactose-binding domain-like"/>
    <property type="match status" value="1"/>
</dbReference>
<evidence type="ECO:0000313" key="3">
    <source>
        <dbReference type="Proteomes" id="UP000679779"/>
    </source>
</evidence>
<proteinExistence type="predicted"/>
<sequence length="187" mass="20595">MKKIYKVITSAILATAMIATSFILDMPGTNVYAQQTTGNAPYINSWLVSGPFESPVVDKIYECEVGKIVNYAPLASEITASSSTLAVNPVSYLVDGSTIKQWVTENDPSPWVNLKWNEPIDINEVKIAQWGDSRHVNNWYHLTFTLQDGSKVESGKINSTSSSPSEPTVYSTTSVLKNVVEMKVEID</sequence>
<feature type="chain" id="PRO_5039173595" evidence="1">
    <location>
        <begin position="22"/>
        <end position="187"/>
    </location>
</feature>
<dbReference type="RefSeq" id="WP_160037769.1">
    <property type="nucleotide sequence ID" value="NZ_BORQ01000001.1"/>
</dbReference>
<organism evidence="2 3">
    <name type="scientific">Paenibacillus albilobatus</name>
    <dbReference type="NCBI Taxonomy" id="2716884"/>
    <lineage>
        <taxon>Bacteria</taxon>
        <taxon>Bacillati</taxon>
        <taxon>Bacillota</taxon>
        <taxon>Bacilli</taxon>
        <taxon>Bacillales</taxon>
        <taxon>Paenibacillaceae</taxon>
        <taxon>Paenibacillus</taxon>
    </lineage>
</organism>
<evidence type="ECO:0000313" key="2">
    <source>
        <dbReference type="EMBL" id="GIO29602.1"/>
    </source>
</evidence>
<reference evidence="2" key="1">
    <citation type="submission" date="2021-03" db="EMBL/GenBank/DDBJ databases">
        <title>Antimicrobial resistance genes in bacteria isolated from Japanese honey, and their potential for conferring macrolide and lincosamide resistance in the American foulbrood pathogen Paenibacillus larvae.</title>
        <authorList>
            <person name="Okamoto M."/>
            <person name="Kumagai M."/>
            <person name="Kanamori H."/>
            <person name="Takamatsu D."/>
        </authorList>
    </citation>
    <scope>NUCLEOTIDE SEQUENCE</scope>
    <source>
        <strain evidence="2">J2TS6</strain>
    </source>
</reference>
<feature type="signal peptide" evidence="1">
    <location>
        <begin position="1"/>
        <end position="21"/>
    </location>
</feature>
<dbReference type="SUPFAM" id="SSF49785">
    <property type="entry name" value="Galactose-binding domain-like"/>
    <property type="match status" value="1"/>
</dbReference>